<keyword evidence="7 9" id="KW-0564">Palmitate</keyword>
<protein>
    <submittedName>
        <fullName evidence="10">Fusaric acid resistance protein</fullName>
    </submittedName>
</protein>
<dbReference type="PROSITE" id="PS51257">
    <property type="entry name" value="PROKAR_LIPOPROTEIN"/>
    <property type="match status" value="1"/>
</dbReference>
<gene>
    <name evidence="10" type="ORF">CYJ10_16790</name>
</gene>
<evidence type="ECO:0000256" key="8">
    <source>
        <dbReference type="ARBA" id="ARBA00023288"/>
    </source>
</evidence>
<comment type="subcellular location">
    <subcellularLocation>
        <location evidence="9">Cell membrane</location>
        <topology evidence="9">Lipid-anchor</topology>
    </subcellularLocation>
    <subcellularLocation>
        <location evidence="1">Membrane</location>
    </subcellularLocation>
</comment>
<evidence type="ECO:0000256" key="1">
    <source>
        <dbReference type="ARBA" id="ARBA00004370"/>
    </source>
</evidence>
<evidence type="ECO:0000256" key="5">
    <source>
        <dbReference type="ARBA" id="ARBA00022729"/>
    </source>
</evidence>
<comment type="similarity">
    <text evidence="2 9">Belongs to the outer membrane factor (OMF) (TC 1.B.17) family.</text>
</comment>
<keyword evidence="3 9" id="KW-1134">Transmembrane beta strand</keyword>
<evidence type="ECO:0000256" key="7">
    <source>
        <dbReference type="ARBA" id="ARBA00023139"/>
    </source>
</evidence>
<dbReference type="RefSeq" id="WP_101682619.1">
    <property type="nucleotide sequence ID" value="NZ_PJRP01000007.1"/>
</dbReference>
<dbReference type="AlphaFoldDB" id="A0A2N5CB82"/>
<evidence type="ECO:0000256" key="3">
    <source>
        <dbReference type="ARBA" id="ARBA00022452"/>
    </source>
</evidence>
<reference evidence="10 11" key="1">
    <citation type="submission" date="2017-12" db="EMBL/GenBank/DDBJ databases">
        <title>Genome sequence of the active heterotrophic nitrifier-denitrifier, Cupriavidus pauculus UM1.</title>
        <authorList>
            <person name="Putonti C."/>
            <person name="Castignetti D."/>
        </authorList>
    </citation>
    <scope>NUCLEOTIDE SEQUENCE [LARGE SCALE GENOMIC DNA]</scope>
    <source>
        <strain evidence="10 11">UM1</strain>
    </source>
</reference>
<evidence type="ECO:0000256" key="9">
    <source>
        <dbReference type="RuleBase" id="RU362097"/>
    </source>
</evidence>
<evidence type="ECO:0000256" key="4">
    <source>
        <dbReference type="ARBA" id="ARBA00022692"/>
    </source>
</evidence>
<dbReference type="Gene3D" id="2.20.200.10">
    <property type="entry name" value="Outer membrane efflux proteins (OEP)"/>
    <property type="match status" value="1"/>
</dbReference>
<dbReference type="Proteomes" id="UP000234341">
    <property type="component" value="Unassembled WGS sequence"/>
</dbReference>
<dbReference type="OrthoDB" id="9770517at2"/>
<keyword evidence="6 9" id="KW-0472">Membrane</keyword>
<name>A0A2N5CB82_9BURK</name>
<keyword evidence="4 9" id="KW-0812">Transmembrane</keyword>
<dbReference type="Gene3D" id="1.20.1600.10">
    <property type="entry name" value="Outer membrane efflux proteins (OEP)"/>
    <property type="match status" value="1"/>
</dbReference>
<comment type="caution">
    <text evidence="10">The sequence shown here is derived from an EMBL/GenBank/DDBJ whole genome shotgun (WGS) entry which is preliminary data.</text>
</comment>
<sequence>MTYPPKSTFRTPQPVGFVLFGAAILVAGCASTQGLRTQSTRDDANRLAATESLAAAQVNPDAWPDRIWWRSFGDPQLDALVEAALVGQPTMRVAAARVRQAEALAGGAQAGLSPQANLYGRTVRQRFSENALVPPPLAGSWKWASDLQLGLTYELDFWGKNQAAFDAALNRARAAEVDYHAAELVLVTSVVRTYLRLDAAHAQRELAEQTYRQRENTLTLTRQRVAAQLDSRLDMKQAESALPATRERLAAINEVIALTRNQLAALAGKGPDAGLDIGRPRMRDIFVEAVPSTVPATLIGRRPDVVAQRWRVEAASHEIKAARAQFYPNISLTAFAGLQSLSLSDFFTAGSRTLGIGPALSLPIFDGGRLRANLGVRQADYDAAVEQYNATLVTALHDVVNQLVSMHWLAERSGEQRQALQLTQEAYDLAVARYRSGVGNYLQVLSAESQVLNQKQLLIDLEHQQRALHLELIRALGGGYELAANPAGKAGMAAPPSTRNAS</sequence>
<accession>A0A2N5CB82</accession>
<evidence type="ECO:0000256" key="2">
    <source>
        <dbReference type="ARBA" id="ARBA00007613"/>
    </source>
</evidence>
<evidence type="ECO:0000313" key="10">
    <source>
        <dbReference type="EMBL" id="PLP99475.1"/>
    </source>
</evidence>
<dbReference type="NCBIfam" id="TIGR01845">
    <property type="entry name" value="outer_NodT"/>
    <property type="match status" value="1"/>
</dbReference>
<dbReference type="InterPro" id="IPR003423">
    <property type="entry name" value="OMP_efflux"/>
</dbReference>
<evidence type="ECO:0000256" key="6">
    <source>
        <dbReference type="ARBA" id="ARBA00023136"/>
    </source>
</evidence>
<dbReference type="PANTHER" id="PTHR30203">
    <property type="entry name" value="OUTER MEMBRANE CATION EFFLUX PROTEIN"/>
    <property type="match status" value="1"/>
</dbReference>
<dbReference type="InterPro" id="IPR010131">
    <property type="entry name" value="MdtP/NodT-like"/>
</dbReference>
<keyword evidence="5" id="KW-0732">Signal</keyword>
<dbReference type="PANTHER" id="PTHR30203:SF20">
    <property type="entry name" value="MULTIDRUG RESISTANCE OUTER MEMBRANE PROTEIN MDTP-RELATED"/>
    <property type="match status" value="1"/>
</dbReference>
<dbReference type="Pfam" id="PF02321">
    <property type="entry name" value="OEP"/>
    <property type="match status" value="2"/>
</dbReference>
<dbReference type="SUPFAM" id="SSF56954">
    <property type="entry name" value="Outer membrane efflux proteins (OEP)"/>
    <property type="match status" value="1"/>
</dbReference>
<dbReference type="GO" id="GO:0005886">
    <property type="term" value="C:plasma membrane"/>
    <property type="evidence" value="ECO:0007669"/>
    <property type="project" value="UniProtKB-SubCell"/>
</dbReference>
<organism evidence="10 11">
    <name type="scientific">Cupriavidus pauculus</name>
    <dbReference type="NCBI Taxonomy" id="82633"/>
    <lineage>
        <taxon>Bacteria</taxon>
        <taxon>Pseudomonadati</taxon>
        <taxon>Pseudomonadota</taxon>
        <taxon>Betaproteobacteria</taxon>
        <taxon>Burkholderiales</taxon>
        <taxon>Burkholderiaceae</taxon>
        <taxon>Cupriavidus</taxon>
    </lineage>
</organism>
<dbReference type="EMBL" id="PJRP01000007">
    <property type="protein sequence ID" value="PLP99475.1"/>
    <property type="molecule type" value="Genomic_DNA"/>
</dbReference>
<keyword evidence="8 9" id="KW-0449">Lipoprotein</keyword>
<proteinExistence type="inferred from homology"/>
<dbReference type="GO" id="GO:0015562">
    <property type="term" value="F:efflux transmembrane transporter activity"/>
    <property type="evidence" value="ECO:0007669"/>
    <property type="project" value="InterPro"/>
</dbReference>
<evidence type="ECO:0000313" key="11">
    <source>
        <dbReference type="Proteomes" id="UP000234341"/>
    </source>
</evidence>